<dbReference type="PROSITE" id="PS50005">
    <property type="entry name" value="TPR"/>
    <property type="match status" value="1"/>
</dbReference>
<feature type="signal peptide" evidence="5">
    <location>
        <begin position="1"/>
        <end position="22"/>
    </location>
</feature>
<dbReference type="Gene3D" id="1.25.40.10">
    <property type="entry name" value="Tetratricopeptide repeat domain"/>
    <property type="match status" value="1"/>
</dbReference>
<feature type="repeat" description="TPR" evidence="3">
    <location>
        <begin position="156"/>
        <end position="189"/>
    </location>
</feature>
<keyword evidence="2 3" id="KW-0802">TPR repeat</keyword>
<protein>
    <recommendedName>
        <fullName evidence="8">Tetratricopeptide repeat protein</fullName>
    </recommendedName>
</protein>
<evidence type="ECO:0000256" key="2">
    <source>
        <dbReference type="ARBA" id="ARBA00022803"/>
    </source>
</evidence>
<keyword evidence="5" id="KW-0732">Signal</keyword>
<proteinExistence type="predicted"/>
<sequence>MAPIARPFLFALLATVATAAAAAPSRTPDREPPPTELKAQDRKPSTSQPAAGLNELYERLRDAGDDVEAKGVATLIERRLDRSGSATVDLLTDRARQAMTTQDFALAAELMDRVTAIEPAWSEGWNRRATVFWLLTDKSTAIADLQRALILEPRHFEAWAALGRIYLSMDDKVRAMNAYRRALAIYPRMPKLKDAMERLSPEVDGRDL</sequence>
<accession>A0ABQ4QJ81</accession>
<feature type="chain" id="PRO_5046418520" description="Tetratricopeptide repeat protein" evidence="5">
    <location>
        <begin position="23"/>
        <end position="208"/>
    </location>
</feature>
<keyword evidence="7" id="KW-1185">Reference proteome</keyword>
<dbReference type="SMART" id="SM00028">
    <property type="entry name" value="TPR"/>
    <property type="match status" value="2"/>
</dbReference>
<comment type="caution">
    <text evidence="6">The sequence shown here is derived from an EMBL/GenBank/DDBJ whole genome shotgun (WGS) entry which is preliminary data.</text>
</comment>
<evidence type="ECO:0000256" key="4">
    <source>
        <dbReference type="SAM" id="MobiDB-lite"/>
    </source>
</evidence>
<name>A0ABQ4QJ81_9HYPH</name>
<keyword evidence="1" id="KW-0677">Repeat</keyword>
<reference evidence="6 7" key="1">
    <citation type="journal article" date="2021" name="Front. Microbiol.">
        <title>Comprehensive Comparative Genomics and Phenotyping of Methylobacterium Species.</title>
        <authorList>
            <person name="Alessa O."/>
            <person name="Ogura Y."/>
            <person name="Fujitani Y."/>
            <person name="Takami H."/>
            <person name="Hayashi T."/>
            <person name="Sahin N."/>
            <person name="Tani A."/>
        </authorList>
    </citation>
    <scope>NUCLEOTIDE SEQUENCE [LARGE SCALE GENOMIC DNA]</scope>
    <source>
        <strain evidence="6 7">DSM 23679</strain>
    </source>
</reference>
<evidence type="ECO:0000256" key="1">
    <source>
        <dbReference type="ARBA" id="ARBA00022737"/>
    </source>
</evidence>
<evidence type="ECO:0000256" key="3">
    <source>
        <dbReference type="PROSITE-ProRule" id="PRU00339"/>
    </source>
</evidence>
<dbReference type="InterPro" id="IPR019734">
    <property type="entry name" value="TPR_rpt"/>
</dbReference>
<dbReference type="Pfam" id="PF07719">
    <property type="entry name" value="TPR_2"/>
    <property type="match status" value="1"/>
</dbReference>
<dbReference type="RefSeq" id="WP_147764214.1">
    <property type="nucleotide sequence ID" value="NZ_BPQG01000048.1"/>
</dbReference>
<dbReference type="SUPFAM" id="SSF48452">
    <property type="entry name" value="TPR-like"/>
    <property type="match status" value="1"/>
</dbReference>
<evidence type="ECO:0000313" key="6">
    <source>
        <dbReference type="EMBL" id="GJD45297.1"/>
    </source>
</evidence>
<organism evidence="6 7">
    <name type="scientific">Methylobacterium cerastii</name>
    <dbReference type="NCBI Taxonomy" id="932741"/>
    <lineage>
        <taxon>Bacteria</taxon>
        <taxon>Pseudomonadati</taxon>
        <taxon>Pseudomonadota</taxon>
        <taxon>Alphaproteobacteria</taxon>
        <taxon>Hyphomicrobiales</taxon>
        <taxon>Methylobacteriaceae</taxon>
        <taxon>Methylobacterium</taxon>
    </lineage>
</organism>
<dbReference type="EMBL" id="BPQG01000048">
    <property type="protein sequence ID" value="GJD45297.1"/>
    <property type="molecule type" value="Genomic_DNA"/>
</dbReference>
<evidence type="ECO:0000313" key="7">
    <source>
        <dbReference type="Proteomes" id="UP001055117"/>
    </source>
</evidence>
<dbReference type="Proteomes" id="UP001055117">
    <property type="component" value="Unassembled WGS sequence"/>
</dbReference>
<gene>
    <name evidence="6" type="ORF">AFCDBAGC_3168</name>
</gene>
<evidence type="ECO:0008006" key="8">
    <source>
        <dbReference type="Google" id="ProtNLM"/>
    </source>
</evidence>
<dbReference type="InterPro" id="IPR013105">
    <property type="entry name" value="TPR_2"/>
</dbReference>
<dbReference type="InterPro" id="IPR011990">
    <property type="entry name" value="TPR-like_helical_dom_sf"/>
</dbReference>
<evidence type="ECO:0000256" key="5">
    <source>
        <dbReference type="SAM" id="SignalP"/>
    </source>
</evidence>
<feature type="region of interest" description="Disordered" evidence="4">
    <location>
        <begin position="21"/>
        <end position="51"/>
    </location>
</feature>
<feature type="compositionally biased region" description="Basic and acidic residues" evidence="4">
    <location>
        <begin position="27"/>
        <end position="44"/>
    </location>
</feature>